<accession>A0AAV4YRG7</accession>
<evidence type="ECO:0000313" key="1">
    <source>
        <dbReference type="EMBL" id="GJA43569.1"/>
    </source>
</evidence>
<evidence type="ECO:0000313" key="2">
    <source>
        <dbReference type="Proteomes" id="UP000886939"/>
    </source>
</evidence>
<proteinExistence type="predicted"/>
<gene>
    <name evidence="1" type="ORF">KAM343_43650</name>
</gene>
<protein>
    <submittedName>
        <fullName evidence="1">Uncharacterized protein</fullName>
    </submittedName>
</protein>
<name>A0AAV4YRG7_AERCA</name>
<dbReference type="Proteomes" id="UP000886939">
    <property type="component" value="Unassembled WGS sequence"/>
</dbReference>
<dbReference type="EMBL" id="BPNI01000201">
    <property type="protein sequence ID" value="GJA43569.1"/>
    <property type="molecule type" value="Genomic_DNA"/>
</dbReference>
<comment type="caution">
    <text evidence="1">The sequence shown here is derived from an EMBL/GenBank/DDBJ whole genome shotgun (WGS) entry which is preliminary data.</text>
</comment>
<organism evidence="1 2">
    <name type="scientific">Aeromonas caviae</name>
    <name type="common">Aeromonas punctata</name>
    <dbReference type="NCBI Taxonomy" id="648"/>
    <lineage>
        <taxon>Bacteria</taxon>
        <taxon>Pseudomonadati</taxon>
        <taxon>Pseudomonadota</taxon>
        <taxon>Gammaproteobacteria</taxon>
        <taxon>Aeromonadales</taxon>
        <taxon>Aeromonadaceae</taxon>
        <taxon>Aeromonas</taxon>
    </lineage>
</organism>
<sequence length="112" mass="12666">MVHLLARRVRALAGRAATLVAGLCEFQQRIWVVSIVKESYTDTFVVNEGGFEEPLQWMRRKGYSAEMLARVEAMARSQVLQLECAGQHHRLMRVKSGRSRPRMAWAAPPPGC</sequence>
<dbReference type="AlphaFoldDB" id="A0AAV4YRG7"/>
<dbReference type="RefSeq" id="WP_052814867.1">
    <property type="nucleotide sequence ID" value="NZ_BPNG01000207.1"/>
</dbReference>
<reference evidence="1" key="1">
    <citation type="submission" date="2021-07" db="EMBL/GenBank/DDBJ databases">
        <title>Draft genome sequence of carbapenem-resistant Aeromonas spp. in Japan.</title>
        <authorList>
            <person name="Maehana S."/>
            <person name="Suzuki M."/>
            <person name="Kitasato H."/>
        </authorList>
    </citation>
    <scope>NUCLEOTIDE SEQUENCE</scope>
    <source>
        <strain evidence="1">KAM343</strain>
    </source>
</reference>